<sequence>MADTTENAPLRGFLCQGRTQEGHPLAMGGLYTGTDDPSPLFAASIAAFSPRNSRDPFFVDYLLAEHIRRIAPASVAAAGASLAVPGLEGGGGVIGSPSLPSASATGAMEQIGPDLYCLSLPGRFGLAAAAREEHAPALETLLTGESPIVTGEQAEKLCREIARHASAFVFAADGCVPGQTGCVAVWCGGELRLVMVG</sequence>
<reference evidence="1" key="1">
    <citation type="submission" date="2016-04" db="EMBL/GenBank/DDBJ databases">
        <authorList>
            <person name="Evans L.H."/>
            <person name="Alamgir A."/>
            <person name="Owens N."/>
            <person name="Weber N.D."/>
            <person name="Virtaneva K."/>
            <person name="Barbian K."/>
            <person name="Babar A."/>
            <person name="Rosenke K."/>
        </authorList>
    </citation>
    <scope>NUCLEOTIDE SEQUENCE</scope>
    <source>
        <strain evidence="1">86</strain>
    </source>
</reference>
<organism evidence="1">
    <name type="scientific">uncultured delta proteobacterium</name>
    <dbReference type="NCBI Taxonomy" id="34034"/>
    <lineage>
        <taxon>Bacteria</taxon>
        <taxon>Deltaproteobacteria</taxon>
        <taxon>environmental samples</taxon>
    </lineage>
</organism>
<proteinExistence type="predicted"/>
<accession>A0A212JIG4</accession>
<gene>
    <name evidence="1" type="ORF">KL86DPRO_11547</name>
</gene>
<evidence type="ECO:0000313" key="1">
    <source>
        <dbReference type="EMBL" id="SBV99243.1"/>
    </source>
</evidence>
<protein>
    <submittedName>
        <fullName evidence="1">Uncharacterized protein</fullName>
    </submittedName>
</protein>
<dbReference type="EMBL" id="FLUQ01000001">
    <property type="protein sequence ID" value="SBV99243.1"/>
    <property type="molecule type" value="Genomic_DNA"/>
</dbReference>
<dbReference type="AlphaFoldDB" id="A0A212JIG4"/>
<name>A0A212JIG4_9DELT</name>